<feature type="coiled-coil region" evidence="1">
    <location>
        <begin position="148"/>
        <end position="175"/>
    </location>
</feature>
<accession>A0A6B3BTH0</accession>
<dbReference type="SMART" id="SM00530">
    <property type="entry name" value="HTH_XRE"/>
    <property type="match status" value="1"/>
</dbReference>
<dbReference type="PROSITE" id="PS50943">
    <property type="entry name" value="HTH_CROC1"/>
    <property type="match status" value="1"/>
</dbReference>
<sequence>MGRKMNVLEDDGRPLAAFSIGLRKLREQAGNPTLTHLAGKSGYSQPRLSELFNAKKVPAEDLLRDVVTTLGGDADQWSERLRRLRSAEQDFHRATVRDGDSPQAQISRLELENKRLRELTEQPGVVIAQAYAAQESASRRMQAAARLERRASNLLKTAQEEYELLHERAPEAEKRAAAIIADGAATAARLELQGQSRHEDIVTEANRRADAIITRAQDRAREMLQNAEKRAKDHRATTYASLNKTLKDIDQLRVEAEQAVQQASAQRTSLEMRAKIEIERLVREAQQHLEKAGAGEQVHALDLLLLDFNITGSHAATRGRHARQTVPRRAALPDNSKPSLDLIAQPPGSGWTGWTFPQQRQPPIHGVRPETP</sequence>
<dbReference type="RefSeq" id="WP_164315774.1">
    <property type="nucleotide sequence ID" value="NZ_JAAGLU010000013.1"/>
</dbReference>
<keyword evidence="1" id="KW-0175">Coiled coil</keyword>
<reference evidence="4" key="1">
    <citation type="submission" date="2020-01" db="EMBL/GenBank/DDBJ databases">
        <title>Insect and environment-associated Actinomycetes.</title>
        <authorList>
            <person name="Currrie C."/>
            <person name="Chevrette M."/>
            <person name="Carlson C."/>
            <person name="Stubbendieck R."/>
            <person name="Wendt-Pienkowski E."/>
        </authorList>
    </citation>
    <scope>NUCLEOTIDE SEQUENCE</scope>
    <source>
        <strain evidence="4">SID12501</strain>
    </source>
</reference>
<evidence type="ECO:0000313" key="4">
    <source>
        <dbReference type="EMBL" id="NEC87655.1"/>
    </source>
</evidence>
<dbReference type="InterPro" id="IPR001387">
    <property type="entry name" value="Cro/C1-type_HTH"/>
</dbReference>
<proteinExistence type="predicted"/>
<feature type="coiled-coil region" evidence="1">
    <location>
        <begin position="217"/>
        <end position="291"/>
    </location>
</feature>
<dbReference type="EMBL" id="JAAGLU010000013">
    <property type="protein sequence ID" value="NEC87655.1"/>
    <property type="molecule type" value="Genomic_DNA"/>
</dbReference>
<comment type="caution">
    <text evidence="4">The sequence shown here is derived from an EMBL/GenBank/DDBJ whole genome shotgun (WGS) entry which is preliminary data.</text>
</comment>
<dbReference type="InterPro" id="IPR010982">
    <property type="entry name" value="Lambda_DNA-bd_dom_sf"/>
</dbReference>
<feature type="region of interest" description="Disordered" evidence="2">
    <location>
        <begin position="317"/>
        <end position="372"/>
    </location>
</feature>
<name>A0A6B3BTH0_9ACTN</name>
<evidence type="ECO:0000259" key="3">
    <source>
        <dbReference type="PROSITE" id="PS50943"/>
    </source>
</evidence>
<dbReference type="GO" id="GO:0003677">
    <property type="term" value="F:DNA binding"/>
    <property type="evidence" value="ECO:0007669"/>
    <property type="project" value="InterPro"/>
</dbReference>
<organism evidence="4">
    <name type="scientific">Streptomyces sp. SID12501</name>
    <dbReference type="NCBI Taxonomy" id="2706042"/>
    <lineage>
        <taxon>Bacteria</taxon>
        <taxon>Bacillati</taxon>
        <taxon>Actinomycetota</taxon>
        <taxon>Actinomycetes</taxon>
        <taxon>Kitasatosporales</taxon>
        <taxon>Streptomycetaceae</taxon>
        <taxon>Streptomyces</taxon>
    </lineage>
</organism>
<feature type="domain" description="HTH cro/C1-type" evidence="3">
    <location>
        <begin position="22"/>
        <end position="77"/>
    </location>
</feature>
<gene>
    <name evidence="4" type="ORF">G3I71_17865</name>
</gene>
<evidence type="ECO:0000256" key="2">
    <source>
        <dbReference type="SAM" id="MobiDB-lite"/>
    </source>
</evidence>
<dbReference type="AlphaFoldDB" id="A0A6B3BTH0"/>
<dbReference type="SUPFAM" id="SSF47413">
    <property type="entry name" value="lambda repressor-like DNA-binding domains"/>
    <property type="match status" value="1"/>
</dbReference>
<evidence type="ECO:0000256" key="1">
    <source>
        <dbReference type="SAM" id="Coils"/>
    </source>
</evidence>
<protein>
    <recommendedName>
        <fullName evidence="3">HTH cro/C1-type domain-containing protein</fullName>
    </recommendedName>
</protein>